<feature type="transmembrane region" description="Helical" evidence="1">
    <location>
        <begin position="34"/>
        <end position="56"/>
    </location>
</feature>
<protein>
    <submittedName>
        <fullName evidence="2">Uncharacterized protein</fullName>
    </submittedName>
</protein>
<keyword evidence="1" id="KW-0472">Membrane</keyword>
<dbReference type="Proteomes" id="UP000198705">
    <property type="component" value="Unassembled WGS sequence"/>
</dbReference>
<dbReference type="STRING" id="649333.SAMN04487989_102443"/>
<organism evidence="2 3">
    <name type="scientific">Bizionia echini</name>
    <dbReference type="NCBI Taxonomy" id="649333"/>
    <lineage>
        <taxon>Bacteria</taxon>
        <taxon>Pseudomonadati</taxon>
        <taxon>Bacteroidota</taxon>
        <taxon>Flavobacteriia</taxon>
        <taxon>Flavobacteriales</taxon>
        <taxon>Flavobacteriaceae</taxon>
        <taxon>Bizionia</taxon>
    </lineage>
</organism>
<gene>
    <name evidence="2" type="ORF">SAMN04487989_102443</name>
</gene>
<keyword evidence="3" id="KW-1185">Reference proteome</keyword>
<proteinExistence type="predicted"/>
<evidence type="ECO:0000256" key="1">
    <source>
        <dbReference type="SAM" id="Phobius"/>
    </source>
</evidence>
<dbReference type="OrthoDB" id="934589at2"/>
<name>A0A1I5B2Y9_9FLAO</name>
<keyword evidence="1" id="KW-0812">Transmembrane</keyword>
<keyword evidence="1" id="KW-1133">Transmembrane helix</keyword>
<dbReference type="AlphaFoldDB" id="A0A1I5B2Y9"/>
<feature type="transmembrane region" description="Helical" evidence="1">
    <location>
        <begin position="12"/>
        <end position="28"/>
    </location>
</feature>
<reference evidence="3" key="1">
    <citation type="submission" date="2016-10" db="EMBL/GenBank/DDBJ databases">
        <authorList>
            <person name="Varghese N."/>
            <person name="Submissions S."/>
        </authorList>
    </citation>
    <scope>NUCLEOTIDE SEQUENCE [LARGE SCALE GENOMIC DNA]</scope>
    <source>
        <strain evidence="3">DSM 23925</strain>
    </source>
</reference>
<dbReference type="EMBL" id="FOVN01000002">
    <property type="protein sequence ID" value="SFN68879.1"/>
    <property type="molecule type" value="Genomic_DNA"/>
</dbReference>
<dbReference type="RefSeq" id="WP_092207389.1">
    <property type="nucleotide sequence ID" value="NZ_FOVN01000002.1"/>
</dbReference>
<sequence length="61" mass="6905">MNKLWYQPKTIVITGIIICAVGLCYHFFGNKQDTFISGILIGMGFGTVFSNVFRLFNLDKI</sequence>
<evidence type="ECO:0000313" key="3">
    <source>
        <dbReference type="Proteomes" id="UP000198705"/>
    </source>
</evidence>
<accession>A0A1I5B2Y9</accession>
<evidence type="ECO:0000313" key="2">
    <source>
        <dbReference type="EMBL" id="SFN68879.1"/>
    </source>
</evidence>